<dbReference type="EMBL" id="ATNM01000074">
    <property type="protein sequence ID" value="EPR69105.1"/>
    <property type="molecule type" value="Genomic_DNA"/>
</dbReference>
<name>S7VFX6_9BACT</name>
<organism evidence="2 3">
    <name type="scientific">Cyclobacterium qasimii M12-11B</name>
    <dbReference type="NCBI Taxonomy" id="641524"/>
    <lineage>
        <taxon>Bacteria</taxon>
        <taxon>Pseudomonadati</taxon>
        <taxon>Bacteroidota</taxon>
        <taxon>Cytophagia</taxon>
        <taxon>Cytophagales</taxon>
        <taxon>Cyclobacteriaceae</taxon>
        <taxon>Cyclobacterium</taxon>
    </lineage>
</organism>
<accession>S7VFX6</accession>
<gene>
    <name evidence="2" type="ORF">ADICYQ_1877</name>
</gene>
<proteinExistence type="predicted"/>
<dbReference type="AlphaFoldDB" id="S7VFX6"/>
<dbReference type="Proteomes" id="UP000014974">
    <property type="component" value="Unassembled WGS sequence"/>
</dbReference>
<comment type="caution">
    <text evidence="2">The sequence shown here is derived from an EMBL/GenBank/DDBJ whole genome shotgun (WGS) entry which is preliminary data.</text>
</comment>
<evidence type="ECO:0000313" key="3">
    <source>
        <dbReference type="Proteomes" id="UP000014974"/>
    </source>
</evidence>
<evidence type="ECO:0000313" key="2">
    <source>
        <dbReference type="EMBL" id="EPR69105.1"/>
    </source>
</evidence>
<feature type="region of interest" description="Disordered" evidence="1">
    <location>
        <begin position="17"/>
        <end position="38"/>
    </location>
</feature>
<protein>
    <submittedName>
        <fullName evidence="2">Uncharacterized protein</fullName>
    </submittedName>
</protein>
<evidence type="ECO:0000256" key="1">
    <source>
        <dbReference type="SAM" id="MobiDB-lite"/>
    </source>
</evidence>
<reference evidence="2 3" key="1">
    <citation type="journal article" date="2013" name="Genome Announc.">
        <title>Draft Genome Sequence of Cyclobacterium qasimii Strain M12-11BT, Isolated from Arctic Marine Sediment.</title>
        <authorList>
            <person name="Shivaji S."/>
            <person name="Ara S."/>
            <person name="Singh A."/>
            <person name="Kumar Pinnaka A."/>
        </authorList>
    </citation>
    <scope>NUCLEOTIDE SEQUENCE [LARGE SCALE GENOMIC DNA]</scope>
    <source>
        <strain evidence="2 3">M12-11B</strain>
    </source>
</reference>
<dbReference type="STRING" id="641524.ADICYQ_1877"/>
<sequence>MDKGILRKKYFGKPKEETYPKIHRIKNNKHKDHIYNSQ</sequence>
<feature type="compositionally biased region" description="Basic residues" evidence="1">
    <location>
        <begin position="21"/>
        <end position="32"/>
    </location>
</feature>